<dbReference type="ExpressionAtlas" id="A0A2K3D620">
    <property type="expression patterns" value="differential"/>
</dbReference>
<evidence type="ECO:0000313" key="5">
    <source>
        <dbReference type="Proteomes" id="UP000006906"/>
    </source>
</evidence>
<feature type="signal peptide" evidence="2">
    <location>
        <begin position="1"/>
        <end position="19"/>
    </location>
</feature>
<name>A0A2K3D620_CHLRE</name>
<keyword evidence="2" id="KW-0732">Signal</keyword>
<dbReference type="GeneID" id="5719684"/>
<feature type="compositionally biased region" description="Basic residues" evidence="1">
    <location>
        <begin position="465"/>
        <end position="483"/>
    </location>
</feature>
<accession>A0A2K3D620</accession>
<feature type="chain" id="PRO_5014469472" description="Nucleotide-diphospho-sugar transferase domain-containing protein" evidence="2">
    <location>
        <begin position="20"/>
        <end position="483"/>
    </location>
</feature>
<dbReference type="AlphaFoldDB" id="A0A2K3D620"/>
<dbReference type="InParanoid" id="A0A2K3D620"/>
<reference evidence="4 5" key="1">
    <citation type="journal article" date="2007" name="Science">
        <title>The Chlamydomonas genome reveals the evolution of key animal and plant functions.</title>
        <authorList>
            <person name="Merchant S.S."/>
            <person name="Prochnik S.E."/>
            <person name="Vallon O."/>
            <person name="Harris E.H."/>
            <person name="Karpowicz S.J."/>
            <person name="Witman G.B."/>
            <person name="Terry A."/>
            <person name="Salamov A."/>
            <person name="Fritz-Laylin L.K."/>
            <person name="Marechal-Drouard L."/>
            <person name="Marshall W.F."/>
            <person name="Qu L.H."/>
            <person name="Nelson D.R."/>
            <person name="Sanderfoot A.A."/>
            <person name="Spalding M.H."/>
            <person name="Kapitonov V.V."/>
            <person name="Ren Q."/>
            <person name="Ferris P."/>
            <person name="Lindquist E."/>
            <person name="Shapiro H."/>
            <person name="Lucas S.M."/>
            <person name="Grimwood J."/>
            <person name="Schmutz J."/>
            <person name="Cardol P."/>
            <person name="Cerutti H."/>
            <person name="Chanfreau G."/>
            <person name="Chen C.L."/>
            <person name="Cognat V."/>
            <person name="Croft M.T."/>
            <person name="Dent R."/>
            <person name="Dutcher S."/>
            <person name="Fernandez E."/>
            <person name="Fukuzawa H."/>
            <person name="Gonzalez-Ballester D."/>
            <person name="Gonzalez-Halphen D."/>
            <person name="Hallmann A."/>
            <person name="Hanikenne M."/>
            <person name="Hippler M."/>
            <person name="Inwood W."/>
            <person name="Jabbari K."/>
            <person name="Kalanon M."/>
            <person name="Kuras R."/>
            <person name="Lefebvre P.A."/>
            <person name="Lemaire S.D."/>
            <person name="Lobanov A.V."/>
            <person name="Lohr M."/>
            <person name="Manuell A."/>
            <person name="Meier I."/>
            <person name="Mets L."/>
            <person name="Mittag M."/>
            <person name="Mittelmeier T."/>
            <person name="Moroney J.V."/>
            <person name="Moseley J."/>
            <person name="Napoli C."/>
            <person name="Nedelcu A.M."/>
            <person name="Niyogi K."/>
            <person name="Novoselov S.V."/>
            <person name="Paulsen I.T."/>
            <person name="Pazour G."/>
            <person name="Purton S."/>
            <person name="Ral J.P."/>
            <person name="Riano-Pachon D.M."/>
            <person name="Riekhof W."/>
            <person name="Rymarquis L."/>
            <person name="Schroda M."/>
            <person name="Stern D."/>
            <person name="Umen J."/>
            <person name="Willows R."/>
            <person name="Wilson N."/>
            <person name="Zimmer S.L."/>
            <person name="Allmer J."/>
            <person name="Balk J."/>
            <person name="Bisova K."/>
            <person name="Chen C.J."/>
            <person name="Elias M."/>
            <person name="Gendler K."/>
            <person name="Hauser C."/>
            <person name="Lamb M.R."/>
            <person name="Ledford H."/>
            <person name="Long J.C."/>
            <person name="Minagawa J."/>
            <person name="Page M.D."/>
            <person name="Pan J."/>
            <person name="Pootakham W."/>
            <person name="Roje S."/>
            <person name="Rose A."/>
            <person name="Stahlberg E."/>
            <person name="Terauchi A.M."/>
            <person name="Yang P."/>
            <person name="Ball S."/>
            <person name="Bowler C."/>
            <person name="Dieckmann C.L."/>
            <person name="Gladyshev V.N."/>
            <person name="Green P."/>
            <person name="Jorgensen R."/>
            <person name="Mayfield S."/>
            <person name="Mueller-Roeber B."/>
            <person name="Rajamani S."/>
            <person name="Sayre R.T."/>
            <person name="Brokstein P."/>
            <person name="Dubchak I."/>
            <person name="Goodstein D."/>
            <person name="Hornick L."/>
            <person name="Huang Y.W."/>
            <person name="Jhaveri J."/>
            <person name="Luo Y."/>
            <person name="Martinez D."/>
            <person name="Ngau W.C."/>
            <person name="Otillar B."/>
            <person name="Poliakov A."/>
            <person name="Porter A."/>
            <person name="Szajkowski L."/>
            <person name="Werner G."/>
            <person name="Zhou K."/>
            <person name="Grigoriev I.V."/>
            <person name="Rokhsar D.S."/>
            <person name="Grossman A.R."/>
        </authorList>
    </citation>
    <scope>NUCLEOTIDE SEQUENCE [LARGE SCALE GENOMIC DNA]</scope>
    <source>
        <strain evidence="5">CC-503</strain>
    </source>
</reference>
<feature type="region of interest" description="Disordered" evidence="1">
    <location>
        <begin position="396"/>
        <end position="483"/>
    </location>
</feature>
<evidence type="ECO:0000259" key="3">
    <source>
        <dbReference type="Pfam" id="PF03407"/>
    </source>
</evidence>
<dbReference type="PaxDb" id="3055-EDP03077"/>
<dbReference type="RefSeq" id="XP_001694141.2">
    <property type="nucleotide sequence ID" value="XM_001694089.2"/>
</dbReference>
<gene>
    <name evidence="4" type="ORF">CHLRE_12g552400v5</name>
</gene>
<dbReference type="Gramene" id="PNW75980">
    <property type="protein sequence ID" value="PNW75980"/>
    <property type="gene ID" value="CHLRE_12g552400v5"/>
</dbReference>
<proteinExistence type="predicted"/>
<dbReference type="KEGG" id="cre:CHLRE_12g552400v5"/>
<dbReference type="Proteomes" id="UP000006906">
    <property type="component" value="Chromosome 12"/>
</dbReference>
<sequence>MAFSTFVLFACGVAASSRATSVSTDTSILISSDSRHVPWLQPSSWQPAHSGVTELDALLKLRASPSRWVTVYLLALPTNATALDSAETRAFLRLALNTFLTYRVYGHADHDIVACMNAPALDWCRRYRLPCADASTYAADAANLKRIGWAKFKMMRDILKKGYHVHLSDLDVSYLKPLAPAVEEVFSWSNGAADGSMMQEEWVHQDDADNTATRRPIYLANTGVVWLRANERGVKLMESLLKWEGDSYQDQYIATHVAYESWAPCQEEATCLVVRGRGMAAITRHPAQFAHSNCEPEPHYAHCASRRLYVHAICRGQNTDKEAFLRSVKAMFILPPPVGARSGGGSGRLQDDVAVFGQQDMAVAAAGGLPCPAHQQRAWSVRFYPAYTASGADVGAGTAGASTADATGPGPTTTAAGGAGGAQTGSGSAAEMQTSQEAVAAHMSAESDKVRAQALQERTSSSKPGHSRKAHQRPHRHLMRLRS</sequence>
<organism evidence="4 5">
    <name type="scientific">Chlamydomonas reinhardtii</name>
    <name type="common">Chlamydomonas smithii</name>
    <dbReference type="NCBI Taxonomy" id="3055"/>
    <lineage>
        <taxon>Eukaryota</taxon>
        <taxon>Viridiplantae</taxon>
        <taxon>Chlorophyta</taxon>
        <taxon>core chlorophytes</taxon>
        <taxon>Chlorophyceae</taxon>
        <taxon>CS clade</taxon>
        <taxon>Chlamydomonadales</taxon>
        <taxon>Chlamydomonadaceae</taxon>
        <taxon>Chlamydomonas</taxon>
    </lineage>
</organism>
<keyword evidence="5" id="KW-1185">Reference proteome</keyword>
<feature type="compositionally biased region" description="Low complexity" evidence="1">
    <location>
        <begin position="396"/>
        <end position="416"/>
    </location>
</feature>
<dbReference type="EMBL" id="CM008973">
    <property type="protein sequence ID" value="PNW75980.1"/>
    <property type="molecule type" value="Genomic_DNA"/>
</dbReference>
<dbReference type="STRING" id="3055.A0A2K3D620"/>
<dbReference type="OrthoDB" id="526787at2759"/>
<dbReference type="InterPro" id="IPR005069">
    <property type="entry name" value="Nucl-diP-sugar_transferase"/>
</dbReference>
<feature type="domain" description="Nucleotide-diphospho-sugar transferase" evidence="3">
    <location>
        <begin position="108"/>
        <end position="262"/>
    </location>
</feature>
<evidence type="ECO:0000256" key="1">
    <source>
        <dbReference type="SAM" id="MobiDB-lite"/>
    </source>
</evidence>
<evidence type="ECO:0000256" key="2">
    <source>
        <dbReference type="SAM" id="SignalP"/>
    </source>
</evidence>
<evidence type="ECO:0000313" key="4">
    <source>
        <dbReference type="EMBL" id="PNW75980.1"/>
    </source>
</evidence>
<protein>
    <recommendedName>
        <fullName evidence="3">Nucleotide-diphospho-sugar transferase domain-containing protein</fullName>
    </recommendedName>
</protein>
<dbReference type="Pfam" id="PF03407">
    <property type="entry name" value="Nucleotid_trans"/>
    <property type="match status" value="1"/>
</dbReference>